<evidence type="ECO:0000313" key="3">
    <source>
        <dbReference type="Proteomes" id="UP000185874"/>
    </source>
</evidence>
<protein>
    <recommendedName>
        <fullName evidence="4">Non-canonical purine NTP pyrophosphatase</fullName>
    </recommendedName>
</protein>
<comment type="caution">
    <text evidence="2">The sequence shown here is derived from an EMBL/GenBank/DDBJ whole genome shotgun (WGS) entry which is preliminary data.</text>
</comment>
<evidence type="ECO:0000313" key="2">
    <source>
        <dbReference type="EMBL" id="OGL53872.1"/>
    </source>
</evidence>
<accession>A0A1F7SJC0</accession>
<reference evidence="2 3" key="1">
    <citation type="journal article" date="2016" name="Nat. Commun.">
        <title>Thousands of microbial genomes shed light on interconnected biogeochemical processes in an aquifer system.</title>
        <authorList>
            <person name="Anantharaman K."/>
            <person name="Brown C.T."/>
            <person name="Hug L.A."/>
            <person name="Sharon I."/>
            <person name="Castelle C.J."/>
            <person name="Probst A.J."/>
            <person name="Thomas B.C."/>
            <person name="Singh A."/>
            <person name="Wilkins M.J."/>
            <person name="Karaoz U."/>
            <person name="Brodie E.L."/>
            <person name="Williams K.H."/>
            <person name="Hubbard S.S."/>
            <person name="Banfield J.F."/>
        </authorList>
    </citation>
    <scope>NUCLEOTIDE SEQUENCE [LARGE SCALE GENOMIC DNA]</scope>
</reference>
<keyword evidence="1" id="KW-0378">Hydrolase</keyword>
<dbReference type="InterPro" id="IPR002637">
    <property type="entry name" value="RdgB/HAM1"/>
</dbReference>
<dbReference type="GO" id="GO:0047429">
    <property type="term" value="F:nucleoside triphosphate diphosphatase activity"/>
    <property type="evidence" value="ECO:0007669"/>
    <property type="project" value="InterPro"/>
</dbReference>
<evidence type="ECO:0008006" key="4">
    <source>
        <dbReference type="Google" id="ProtNLM"/>
    </source>
</evidence>
<dbReference type="Proteomes" id="UP000185874">
    <property type="component" value="Unassembled WGS sequence"/>
</dbReference>
<dbReference type="EMBL" id="MGDJ01000010">
    <property type="protein sequence ID" value="OGL53872.1"/>
    <property type="molecule type" value="Genomic_DNA"/>
</dbReference>
<dbReference type="GO" id="GO:0009143">
    <property type="term" value="P:nucleoside triphosphate catabolic process"/>
    <property type="evidence" value="ECO:0007669"/>
    <property type="project" value="InterPro"/>
</dbReference>
<dbReference type="Gene3D" id="3.90.950.10">
    <property type="match status" value="1"/>
</dbReference>
<name>A0A1F7SJC0_9BACT</name>
<dbReference type="Pfam" id="PF01725">
    <property type="entry name" value="Ham1p_like"/>
    <property type="match status" value="1"/>
</dbReference>
<sequence>MREIIIGTSNPAKFEQIKGALAPLEIKVRGIPEGAVLPEVVEDGTVEENSRKKAVTYAKALGATVLSVDNALYLEGLEPEKQPGINVRRIGGRKDRPTDEELIDYYSRLVLKLGGRAGGRWEFAVCIATPAGDYEEVVIAETSRVFVGTPSETRIQGYPLESLQISPESGRYTAEMTAEEKALFWQRAIGTSLMDFVRRSKLI</sequence>
<dbReference type="InterPro" id="IPR029001">
    <property type="entry name" value="ITPase-like_fam"/>
</dbReference>
<evidence type="ECO:0000256" key="1">
    <source>
        <dbReference type="ARBA" id="ARBA00022801"/>
    </source>
</evidence>
<organism evidence="2 3">
    <name type="scientific">Candidatus Shapirobacteria bacterium RBG_13_44_7</name>
    <dbReference type="NCBI Taxonomy" id="1802149"/>
    <lineage>
        <taxon>Bacteria</taxon>
        <taxon>Candidatus Shapironibacteriota</taxon>
    </lineage>
</organism>
<dbReference type="SUPFAM" id="SSF52972">
    <property type="entry name" value="ITPase-like"/>
    <property type="match status" value="1"/>
</dbReference>
<dbReference type="AlphaFoldDB" id="A0A1F7SJC0"/>
<gene>
    <name evidence="2" type="ORF">A3K55_01615</name>
</gene>
<proteinExistence type="predicted"/>